<protein>
    <submittedName>
        <fullName evidence="4">ADP-heptose synthase</fullName>
    </submittedName>
</protein>
<dbReference type="Gene3D" id="3.40.50.620">
    <property type="entry name" value="HUPs"/>
    <property type="match status" value="1"/>
</dbReference>
<evidence type="ECO:0000256" key="2">
    <source>
        <dbReference type="ARBA" id="ARBA00022695"/>
    </source>
</evidence>
<dbReference type="EMBL" id="MGDB01000110">
    <property type="protein sequence ID" value="OGL39889.1"/>
    <property type="molecule type" value="Genomic_DNA"/>
</dbReference>
<proteinExistence type="predicted"/>
<dbReference type="AlphaFoldDB" id="A0A1F7RED0"/>
<dbReference type="SUPFAM" id="SSF52374">
    <property type="entry name" value="Nucleotidylyl transferase"/>
    <property type="match status" value="1"/>
</dbReference>
<accession>A0A1F7RED0</accession>
<evidence type="ECO:0000313" key="5">
    <source>
        <dbReference type="Proteomes" id="UP000178526"/>
    </source>
</evidence>
<dbReference type="PANTHER" id="PTHR43793:SF2">
    <property type="entry name" value="BIFUNCTIONAL PROTEIN HLDE"/>
    <property type="match status" value="1"/>
</dbReference>
<gene>
    <name evidence="4" type="ORF">A2042_06795</name>
</gene>
<keyword evidence="2" id="KW-0548">Nucleotidyltransferase</keyword>
<organism evidence="4 5">
    <name type="scientific">Candidatus Schekmanbacteria bacterium GWA2_38_11</name>
    <dbReference type="NCBI Taxonomy" id="1817876"/>
    <lineage>
        <taxon>Bacteria</taxon>
        <taxon>Candidatus Schekmaniibacteriota</taxon>
    </lineage>
</organism>
<keyword evidence="1" id="KW-0808">Transferase</keyword>
<name>A0A1F7RED0_9BACT</name>
<dbReference type="Pfam" id="PF01467">
    <property type="entry name" value="CTP_transf_like"/>
    <property type="match status" value="1"/>
</dbReference>
<dbReference type="GO" id="GO:0016779">
    <property type="term" value="F:nucleotidyltransferase activity"/>
    <property type="evidence" value="ECO:0007669"/>
    <property type="project" value="UniProtKB-KW"/>
</dbReference>
<evidence type="ECO:0000313" key="4">
    <source>
        <dbReference type="EMBL" id="OGL39889.1"/>
    </source>
</evidence>
<dbReference type="NCBIfam" id="TIGR00125">
    <property type="entry name" value="cyt_tran_rel"/>
    <property type="match status" value="1"/>
</dbReference>
<dbReference type="Proteomes" id="UP000178526">
    <property type="component" value="Unassembled WGS sequence"/>
</dbReference>
<evidence type="ECO:0000256" key="1">
    <source>
        <dbReference type="ARBA" id="ARBA00022679"/>
    </source>
</evidence>
<dbReference type="PANTHER" id="PTHR43793">
    <property type="entry name" value="FAD SYNTHASE"/>
    <property type="match status" value="1"/>
</dbReference>
<feature type="domain" description="Cytidyltransferase-like" evidence="3">
    <location>
        <begin position="30"/>
        <end position="134"/>
    </location>
</feature>
<dbReference type="InterPro" id="IPR050385">
    <property type="entry name" value="Archaeal_FAD_synthase"/>
</dbReference>
<comment type="caution">
    <text evidence="4">The sequence shown here is derived from an EMBL/GenBank/DDBJ whole genome shotgun (WGS) entry which is preliminary data.</text>
</comment>
<dbReference type="InterPro" id="IPR014729">
    <property type="entry name" value="Rossmann-like_a/b/a_fold"/>
</dbReference>
<dbReference type="InterPro" id="IPR004821">
    <property type="entry name" value="Cyt_trans-like"/>
</dbReference>
<evidence type="ECO:0000259" key="3">
    <source>
        <dbReference type="Pfam" id="PF01467"/>
    </source>
</evidence>
<reference evidence="4 5" key="1">
    <citation type="journal article" date="2016" name="Nat. Commun.">
        <title>Thousands of microbial genomes shed light on interconnected biogeochemical processes in an aquifer system.</title>
        <authorList>
            <person name="Anantharaman K."/>
            <person name="Brown C.T."/>
            <person name="Hug L.A."/>
            <person name="Sharon I."/>
            <person name="Castelle C.J."/>
            <person name="Probst A.J."/>
            <person name="Thomas B.C."/>
            <person name="Singh A."/>
            <person name="Wilkins M.J."/>
            <person name="Karaoz U."/>
            <person name="Brodie E.L."/>
            <person name="Williams K.H."/>
            <person name="Hubbard S.S."/>
            <person name="Banfield J.F."/>
        </authorList>
    </citation>
    <scope>NUCLEOTIDE SEQUENCE [LARGE SCALE GENOMIC DNA]</scope>
</reference>
<sequence length="166" mass="18248">MLERVPKFKTLRQLEVLVNSFKGKGKTIILANGCFDIIHVGHIRYLTGAKALGDILIVAINSDESTKALKGSGRPVTNEEERVEIISALECVDYITLFPERNVENILLTLKPHIHAKGSDYTLDTVPERETVKSYGGKVAITGDPKDHSSKDIIRKISNFGGSSSE</sequence>